<feature type="transmembrane region" description="Helical" evidence="7">
    <location>
        <begin position="110"/>
        <end position="132"/>
    </location>
</feature>
<keyword evidence="6 7" id="KW-0472">Membrane</keyword>
<evidence type="ECO:0000313" key="9">
    <source>
        <dbReference type="Proteomes" id="UP000273326"/>
    </source>
</evidence>
<keyword evidence="4" id="KW-0769">Symport</keyword>
<sequence>MFEQNKEKIGTLEKVSYGLGDLGNGMMFQLAQLYLLKFYTDILGISAYWGGMIFLVTKIFDAITDTLVGTYVDSRKVGPKGKFRPFILYGTGFLAASTVLAFFAPDLNEGAKVVFAFATYNLMSLAYTVVNIPYGSLSSAMTVDSGERTSLAVFRNLGGTAASLIAGIVVLPLVNLFNSPKLGYPVAIAILSLFGVAFHLVCYRNTKERFISTKERVKGDGLRSVKSLLTNKEFLVLAVYTVLSVGAMFLKMGMQLYYFQYVLGNEGLVGVVSTLNILALLPSVFLATPLVKKIGKKNLSVFGMLFFGIFEIVNYLFAGDNVTFFLVVNACSYMFLSFANTVSFAFVGDLIDYTQWKDGLRSEGIIYSGYSFVRKISQAVAGFVPGIALTVIGYVANQQQTADTISGLQGTYFLIPAVASFIGIVIFFFGYTLTDEKHAKVTEELRERNEL</sequence>
<evidence type="ECO:0000256" key="6">
    <source>
        <dbReference type="ARBA" id="ARBA00023136"/>
    </source>
</evidence>
<dbReference type="GO" id="GO:0006814">
    <property type="term" value="P:sodium ion transport"/>
    <property type="evidence" value="ECO:0007669"/>
    <property type="project" value="InterPro"/>
</dbReference>
<evidence type="ECO:0000256" key="1">
    <source>
        <dbReference type="ARBA" id="ARBA00004651"/>
    </source>
</evidence>
<keyword evidence="3 7" id="KW-0812">Transmembrane</keyword>
<organism evidence="8 9">
    <name type="scientific">Jeotgalibaca ciconiae</name>
    <dbReference type="NCBI Taxonomy" id="2496265"/>
    <lineage>
        <taxon>Bacteria</taxon>
        <taxon>Bacillati</taxon>
        <taxon>Bacillota</taxon>
        <taxon>Bacilli</taxon>
        <taxon>Lactobacillales</taxon>
        <taxon>Carnobacteriaceae</taxon>
        <taxon>Jeotgalibaca</taxon>
    </lineage>
</organism>
<dbReference type="InterPro" id="IPR039672">
    <property type="entry name" value="MFS_2"/>
</dbReference>
<comment type="subcellular location">
    <subcellularLocation>
        <location evidence="1">Cell membrane</location>
        <topology evidence="1">Multi-pass membrane protein</topology>
    </subcellularLocation>
</comment>
<evidence type="ECO:0000256" key="3">
    <source>
        <dbReference type="ARBA" id="ARBA00022692"/>
    </source>
</evidence>
<feature type="transmembrane region" description="Helical" evidence="7">
    <location>
        <begin position="234"/>
        <end position="256"/>
    </location>
</feature>
<dbReference type="PANTHER" id="PTHR11328:SF43">
    <property type="entry name" value="SULFOQUINOVOSE IMPORTER-RELATED"/>
    <property type="match status" value="1"/>
</dbReference>
<feature type="transmembrane region" description="Helical" evidence="7">
    <location>
        <begin position="86"/>
        <end position="104"/>
    </location>
</feature>
<evidence type="ECO:0000256" key="5">
    <source>
        <dbReference type="ARBA" id="ARBA00022989"/>
    </source>
</evidence>
<dbReference type="PANTHER" id="PTHR11328">
    <property type="entry name" value="MAJOR FACILITATOR SUPERFAMILY DOMAIN-CONTAINING PROTEIN"/>
    <property type="match status" value="1"/>
</dbReference>
<feature type="transmembrane region" description="Helical" evidence="7">
    <location>
        <begin position="153"/>
        <end position="176"/>
    </location>
</feature>
<dbReference type="AlphaFoldDB" id="A0A3S9HE79"/>
<dbReference type="KEGG" id="jeh:EJN90_04465"/>
<keyword evidence="9" id="KW-1185">Reference proteome</keyword>
<feature type="transmembrane region" description="Helical" evidence="7">
    <location>
        <begin position="299"/>
        <end position="318"/>
    </location>
</feature>
<evidence type="ECO:0000256" key="4">
    <source>
        <dbReference type="ARBA" id="ARBA00022847"/>
    </source>
</evidence>
<name>A0A3S9HE79_9LACT</name>
<accession>A0A3S9HE79</accession>
<dbReference type="InterPro" id="IPR018043">
    <property type="entry name" value="Na/Gal_symport_CS"/>
</dbReference>
<dbReference type="PROSITE" id="PS00872">
    <property type="entry name" value="NA_GALACTOSIDE_SYMP"/>
    <property type="match status" value="1"/>
</dbReference>
<feature type="transmembrane region" description="Helical" evidence="7">
    <location>
        <begin position="268"/>
        <end position="287"/>
    </location>
</feature>
<keyword evidence="5 7" id="KW-1133">Transmembrane helix</keyword>
<feature type="transmembrane region" description="Helical" evidence="7">
    <location>
        <begin position="372"/>
        <end position="392"/>
    </location>
</feature>
<dbReference type="GO" id="GO:0015293">
    <property type="term" value="F:symporter activity"/>
    <property type="evidence" value="ECO:0007669"/>
    <property type="project" value="UniProtKB-KW"/>
</dbReference>
<dbReference type="Pfam" id="PF13347">
    <property type="entry name" value="MFS_2"/>
    <property type="match status" value="1"/>
</dbReference>
<dbReference type="Proteomes" id="UP000273326">
    <property type="component" value="Chromosome"/>
</dbReference>
<evidence type="ECO:0000313" key="8">
    <source>
        <dbReference type="EMBL" id="AZP05682.1"/>
    </source>
</evidence>
<dbReference type="OrthoDB" id="9764596at2"/>
<reference evidence="9" key="1">
    <citation type="submission" date="2018-12" db="EMBL/GenBank/DDBJ databases">
        <title>Complete genome sequencing of Jeotgalibaca sp. H21T32.</title>
        <authorList>
            <person name="Bae J.-W."/>
            <person name="Lee S.-Y."/>
        </authorList>
    </citation>
    <scope>NUCLEOTIDE SEQUENCE [LARGE SCALE GENOMIC DNA]</scope>
    <source>
        <strain evidence="9">H21T32</strain>
    </source>
</reference>
<protein>
    <submittedName>
        <fullName evidence="8">MFS transporter</fullName>
    </submittedName>
</protein>
<feature type="transmembrane region" description="Helical" evidence="7">
    <location>
        <begin position="412"/>
        <end position="433"/>
    </location>
</feature>
<gene>
    <name evidence="8" type="ORF">EJN90_04465</name>
</gene>
<dbReference type="CDD" id="cd17332">
    <property type="entry name" value="MFS_MelB_like"/>
    <property type="match status" value="1"/>
</dbReference>
<dbReference type="GO" id="GO:0005886">
    <property type="term" value="C:plasma membrane"/>
    <property type="evidence" value="ECO:0007669"/>
    <property type="project" value="UniProtKB-SubCell"/>
</dbReference>
<evidence type="ECO:0000256" key="7">
    <source>
        <dbReference type="SAM" id="Phobius"/>
    </source>
</evidence>
<keyword evidence="2" id="KW-1003">Cell membrane</keyword>
<dbReference type="EMBL" id="CP034465">
    <property type="protein sequence ID" value="AZP05682.1"/>
    <property type="molecule type" value="Genomic_DNA"/>
</dbReference>
<dbReference type="GO" id="GO:0008643">
    <property type="term" value="P:carbohydrate transport"/>
    <property type="evidence" value="ECO:0007669"/>
    <property type="project" value="InterPro"/>
</dbReference>
<proteinExistence type="predicted"/>
<dbReference type="NCBIfam" id="TIGR00792">
    <property type="entry name" value="gph"/>
    <property type="match status" value="1"/>
</dbReference>
<keyword evidence="4" id="KW-0813">Transport</keyword>
<feature type="transmembrane region" description="Helical" evidence="7">
    <location>
        <begin position="324"/>
        <end position="351"/>
    </location>
</feature>
<dbReference type="InterPro" id="IPR036259">
    <property type="entry name" value="MFS_trans_sf"/>
</dbReference>
<dbReference type="InterPro" id="IPR001927">
    <property type="entry name" value="Na/Gal_symport"/>
</dbReference>
<dbReference type="SUPFAM" id="SSF103473">
    <property type="entry name" value="MFS general substrate transporter"/>
    <property type="match status" value="1"/>
</dbReference>
<evidence type="ECO:0000256" key="2">
    <source>
        <dbReference type="ARBA" id="ARBA00022475"/>
    </source>
</evidence>
<dbReference type="Gene3D" id="1.20.1250.20">
    <property type="entry name" value="MFS general substrate transporter like domains"/>
    <property type="match status" value="2"/>
</dbReference>
<feature type="transmembrane region" description="Helical" evidence="7">
    <location>
        <begin position="182"/>
        <end position="203"/>
    </location>
</feature>